<organism evidence="1 2">
    <name type="scientific">Nocardia yunnanensis</name>
    <dbReference type="NCBI Taxonomy" id="2382165"/>
    <lineage>
        <taxon>Bacteria</taxon>
        <taxon>Bacillati</taxon>
        <taxon>Actinomycetota</taxon>
        <taxon>Actinomycetes</taxon>
        <taxon>Mycobacteriales</taxon>
        <taxon>Nocardiaceae</taxon>
        <taxon>Nocardia</taxon>
    </lineage>
</organism>
<dbReference type="AlphaFoldDB" id="A0A386ZL91"/>
<dbReference type="EMBL" id="CP032568">
    <property type="protein sequence ID" value="AYF78341.1"/>
    <property type="molecule type" value="Genomic_DNA"/>
</dbReference>
<accession>A0A386ZL91</accession>
<sequence length="93" mass="10168">MAVMKSVTIELPAHFHDVAREVAESEGSSLQAWCAKALQGHLLGLAAAAEADWEREHPAERAAFYAEREAEHEAMYAQLAAEDQPRHDEGGQA</sequence>
<name>A0A386ZL91_9NOCA</name>
<evidence type="ECO:0000313" key="2">
    <source>
        <dbReference type="Proteomes" id="UP000267164"/>
    </source>
</evidence>
<gene>
    <name evidence="1" type="ORF">D7D52_35990</name>
</gene>
<dbReference type="Proteomes" id="UP000267164">
    <property type="component" value="Chromosome"/>
</dbReference>
<dbReference type="RefSeq" id="WP_120743424.1">
    <property type="nucleotide sequence ID" value="NZ_CP032568.1"/>
</dbReference>
<proteinExistence type="predicted"/>
<evidence type="ECO:0000313" key="1">
    <source>
        <dbReference type="EMBL" id="AYF78341.1"/>
    </source>
</evidence>
<dbReference type="KEGG" id="nyu:D7D52_35990"/>
<protein>
    <submittedName>
        <fullName evidence="1">Uncharacterized protein</fullName>
    </submittedName>
</protein>
<reference evidence="1 2" key="1">
    <citation type="submission" date="2018-09" db="EMBL/GenBank/DDBJ databases">
        <title>Nocardia yunnanensis sp. nov., an actinomycete isolated from a soil sample.</title>
        <authorList>
            <person name="Zhang J."/>
        </authorList>
    </citation>
    <scope>NUCLEOTIDE SEQUENCE [LARGE SCALE GENOMIC DNA]</scope>
    <source>
        <strain evidence="1 2">CFHS0054</strain>
    </source>
</reference>
<keyword evidence="2" id="KW-1185">Reference proteome</keyword>